<evidence type="ECO:0000313" key="3">
    <source>
        <dbReference type="Proteomes" id="UP001347796"/>
    </source>
</evidence>
<dbReference type="Proteomes" id="UP001347796">
    <property type="component" value="Unassembled WGS sequence"/>
</dbReference>
<proteinExistence type="predicted"/>
<feature type="region of interest" description="Disordered" evidence="1">
    <location>
        <begin position="74"/>
        <end position="106"/>
    </location>
</feature>
<organism evidence="2 3">
    <name type="scientific">Patella caerulea</name>
    <name type="common">Rayed Mediterranean limpet</name>
    <dbReference type="NCBI Taxonomy" id="87958"/>
    <lineage>
        <taxon>Eukaryota</taxon>
        <taxon>Metazoa</taxon>
        <taxon>Spiralia</taxon>
        <taxon>Lophotrochozoa</taxon>
        <taxon>Mollusca</taxon>
        <taxon>Gastropoda</taxon>
        <taxon>Patellogastropoda</taxon>
        <taxon>Patelloidea</taxon>
        <taxon>Patellidae</taxon>
        <taxon>Patella</taxon>
    </lineage>
</organism>
<comment type="caution">
    <text evidence="2">The sequence shown here is derived from an EMBL/GenBank/DDBJ whole genome shotgun (WGS) entry which is preliminary data.</text>
</comment>
<evidence type="ECO:0000313" key="2">
    <source>
        <dbReference type="EMBL" id="KAK6190743.1"/>
    </source>
</evidence>
<dbReference type="EMBL" id="JAZGQO010000002">
    <property type="protein sequence ID" value="KAK6190743.1"/>
    <property type="molecule type" value="Genomic_DNA"/>
</dbReference>
<protein>
    <submittedName>
        <fullName evidence="2">Uncharacterized protein</fullName>
    </submittedName>
</protein>
<reference evidence="2 3" key="1">
    <citation type="submission" date="2024-01" db="EMBL/GenBank/DDBJ databases">
        <title>The genome of the rayed Mediterranean limpet Patella caerulea (Linnaeus, 1758).</title>
        <authorList>
            <person name="Anh-Thu Weber A."/>
            <person name="Halstead-Nussloch G."/>
        </authorList>
    </citation>
    <scope>NUCLEOTIDE SEQUENCE [LARGE SCALE GENOMIC DNA]</scope>
    <source>
        <strain evidence="2">AATW-2023a</strain>
        <tissue evidence="2">Whole specimen</tissue>
    </source>
</reference>
<dbReference type="AlphaFoldDB" id="A0AAN8PZA9"/>
<feature type="compositionally biased region" description="Basic residues" evidence="1">
    <location>
        <begin position="186"/>
        <end position="198"/>
    </location>
</feature>
<keyword evidence="3" id="KW-1185">Reference proteome</keyword>
<accession>A0AAN8PZA9</accession>
<feature type="compositionally biased region" description="Polar residues" evidence="1">
    <location>
        <begin position="175"/>
        <end position="185"/>
    </location>
</feature>
<gene>
    <name evidence="2" type="ORF">SNE40_002540</name>
</gene>
<evidence type="ECO:0000256" key="1">
    <source>
        <dbReference type="SAM" id="MobiDB-lite"/>
    </source>
</evidence>
<feature type="compositionally biased region" description="Polar residues" evidence="1">
    <location>
        <begin position="74"/>
        <end position="100"/>
    </location>
</feature>
<name>A0AAN8PZA9_PATCE</name>
<feature type="region of interest" description="Disordered" evidence="1">
    <location>
        <begin position="174"/>
        <end position="204"/>
    </location>
</feature>
<sequence>MRGSGGDYFDFRIGFVKMKEKIYGWYPSIKDVYNDRIGIPSSYHLECLYKFQGTMYQTKPIRPGPDNLVIQGHSATSPVRSRPSTAVKSPNTLHRQTPQRPKTAPIPQYRPIKKLRIPTPQECWSTGIDETAYNQSYVETYKPPPVRIPSAESSQDIPCYNPASVYTTPPPVVPHQTSPRAQSASIHRHRQTKSKRPVKSAGPIRSQMTPIATPLTTLTPVHNVSDHIPTPPETPIVIPSPSPVQKLKLDHPEINLFDDNGKVIPDYDQEKKKYGWAVEIHGNPYKYKNIPRRLPYTMKVREPEVAPQPPKIHMETNETFFQNTIPRRPMAYSINKDWVSEIIHAKRMQLQQREGVKYRWKNFAFVY</sequence>